<evidence type="ECO:0000313" key="2">
    <source>
        <dbReference type="EMBL" id="THV50447.1"/>
    </source>
</evidence>
<feature type="region of interest" description="Disordered" evidence="1">
    <location>
        <begin position="1"/>
        <end position="25"/>
    </location>
</feature>
<dbReference type="Proteomes" id="UP000308671">
    <property type="component" value="Unassembled WGS sequence"/>
</dbReference>
<organism evidence="2 3">
    <name type="scientific">Botrytis galanthina</name>
    <dbReference type="NCBI Taxonomy" id="278940"/>
    <lineage>
        <taxon>Eukaryota</taxon>
        <taxon>Fungi</taxon>
        <taxon>Dikarya</taxon>
        <taxon>Ascomycota</taxon>
        <taxon>Pezizomycotina</taxon>
        <taxon>Leotiomycetes</taxon>
        <taxon>Helotiales</taxon>
        <taxon>Sclerotiniaceae</taxon>
        <taxon>Botrytis</taxon>
    </lineage>
</organism>
<feature type="region of interest" description="Disordered" evidence="1">
    <location>
        <begin position="120"/>
        <end position="150"/>
    </location>
</feature>
<feature type="compositionally biased region" description="Basic residues" evidence="1">
    <location>
        <begin position="132"/>
        <end position="150"/>
    </location>
</feature>
<proteinExistence type="predicted"/>
<protein>
    <submittedName>
        <fullName evidence="2">Uncharacterized protein</fullName>
    </submittedName>
</protein>
<sequence>MSAQLEYNGQAADEASQDNGFPEDFDEIFNEGFEKETAAALLAEQEAAAAALLAPEPQAENGQVDEEVDDNGFPADFHVEFDEEFEKDKRNAAAAPVAPVLPVAPLLPVLPVAPVVLAPQPRANDALTAQTYRRKNTTSKTRKGAKNGCL</sequence>
<dbReference type="EMBL" id="PQXL01000150">
    <property type="protein sequence ID" value="THV50447.1"/>
    <property type="molecule type" value="Genomic_DNA"/>
</dbReference>
<accession>A0A4S8QYF2</accession>
<evidence type="ECO:0000313" key="3">
    <source>
        <dbReference type="Proteomes" id="UP000308671"/>
    </source>
</evidence>
<name>A0A4S8QYF2_9HELO</name>
<comment type="caution">
    <text evidence="2">The sequence shown here is derived from an EMBL/GenBank/DDBJ whole genome shotgun (WGS) entry which is preliminary data.</text>
</comment>
<gene>
    <name evidence="2" type="ORF">BGAL_0150g00110</name>
</gene>
<evidence type="ECO:0000256" key="1">
    <source>
        <dbReference type="SAM" id="MobiDB-lite"/>
    </source>
</evidence>
<dbReference type="OrthoDB" id="10572385at2759"/>
<dbReference type="AlphaFoldDB" id="A0A4S8QYF2"/>
<reference evidence="2 3" key="1">
    <citation type="submission" date="2017-12" db="EMBL/GenBank/DDBJ databases">
        <title>Comparative genomics of Botrytis spp.</title>
        <authorList>
            <person name="Valero-Jimenez C.A."/>
            <person name="Tapia P."/>
            <person name="Veloso J."/>
            <person name="Silva-Moreno E."/>
            <person name="Staats M."/>
            <person name="Valdes J.H."/>
            <person name="Van Kan J.A.L."/>
        </authorList>
    </citation>
    <scope>NUCLEOTIDE SEQUENCE [LARGE SCALE GENOMIC DNA]</scope>
    <source>
        <strain evidence="2 3">MUCL435</strain>
    </source>
</reference>
<keyword evidence="3" id="KW-1185">Reference proteome</keyword>